<dbReference type="GO" id="GO:0015074">
    <property type="term" value="P:DNA integration"/>
    <property type="evidence" value="ECO:0007669"/>
    <property type="project" value="InterPro"/>
</dbReference>
<organism evidence="3">
    <name type="scientific">Tanacetum cinerariifolium</name>
    <name type="common">Dalmatian daisy</name>
    <name type="synonym">Chrysanthemum cinerariifolium</name>
    <dbReference type="NCBI Taxonomy" id="118510"/>
    <lineage>
        <taxon>Eukaryota</taxon>
        <taxon>Viridiplantae</taxon>
        <taxon>Streptophyta</taxon>
        <taxon>Embryophyta</taxon>
        <taxon>Tracheophyta</taxon>
        <taxon>Spermatophyta</taxon>
        <taxon>Magnoliopsida</taxon>
        <taxon>eudicotyledons</taxon>
        <taxon>Gunneridae</taxon>
        <taxon>Pentapetalae</taxon>
        <taxon>asterids</taxon>
        <taxon>campanulids</taxon>
        <taxon>Asterales</taxon>
        <taxon>Asteraceae</taxon>
        <taxon>Asteroideae</taxon>
        <taxon>Anthemideae</taxon>
        <taxon>Anthemidinae</taxon>
        <taxon>Tanacetum</taxon>
    </lineage>
</organism>
<dbReference type="GO" id="GO:0003676">
    <property type="term" value="F:nucleic acid binding"/>
    <property type="evidence" value="ECO:0007669"/>
    <property type="project" value="InterPro"/>
</dbReference>
<accession>A0A699ICW6</accession>
<dbReference type="PANTHER" id="PTHR42648">
    <property type="entry name" value="TRANSPOSASE, PUTATIVE-RELATED"/>
    <property type="match status" value="1"/>
</dbReference>
<protein>
    <submittedName>
        <fullName evidence="3">Ribonuclease H-like domain-containing protein</fullName>
    </submittedName>
</protein>
<dbReference type="InterPro" id="IPR012337">
    <property type="entry name" value="RNaseH-like_sf"/>
</dbReference>
<evidence type="ECO:0000313" key="3">
    <source>
        <dbReference type="EMBL" id="GEZ41936.1"/>
    </source>
</evidence>
<dbReference type="PROSITE" id="PS50994">
    <property type="entry name" value="INTEGRASE"/>
    <property type="match status" value="1"/>
</dbReference>
<evidence type="ECO:0000259" key="2">
    <source>
        <dbReference type="PROSITE" id="PS50994"/>
    </source>
</evidence>
<evidence type="ECO:0000256" key="1">
    <source>
        <dbReference type="SAM" id="MobiDB-lite"/>
    </source>
</evidence>
<reference evidence="3" key="1">
    <citation type="journal article" date="2019" name="Sci. Rep.">
        <title>Draft genome of Tanacetum cinerariifolium, the natural source of mosquito coil.</title>
        <authorList>
            <person name="Yamashiro T."/>
            <person name="Shiraishi A."/>
            <person name="Satake H."/>
            <person name="Nakayama K."/>
        </authorList>
    </citation>
    <scope>NUCLEOTIDE SEQUENCE</scope>
</reference>
<gene>
    <name evidence="3" type="ORF">Tci_513909</name>
</gene>
<dbReference type="Gene3D" id="3.30.420.10">
    <property type="entry name" value="Ribonuclease H-like superfamily/Ribonuclease H"/>
    <property type="match status" value="1"/>
</dbReference>
<feature type="compositionally biased region" description="Basic and acidic residues" evidence="1">
    <location>
        <begin position="418"/>
        <end position="436"/>
    </location>
</feature>
<dbReference type="InterPro" id="IPR001584">
    <property type="entry name" value="Integrase_cat-core"/>
</dbReference>
<dbReference type="InterPro" id="IPR036397">
    <property type="entry name" value="RNaseH_sf"/>
</dbReference>
<feature type="domain" description="Integrase catalytic" evidence="2">
    <location>
        <begin position="150"/>
        <end position="316"/>
    </location>
</feature>
<sequence length="463" mass="52364">MEKPKFVRPSAPIIKDWESYIDDDCKIRPSIEQNKPSHAKINFVKSDKNTRKSVIKQHTYKQAKNLGKRNSVFKNEGKATGEREVRPVWNNAQSVNNENFSNNLTYPHHRRNFVPMAVITNSGKVPVNTAKQISLRGATSTSTGRYINTAATRPTVNGAKPSSNVFHKSHSPVRRTFNQITAPKNNDLKETMNTAKDETSGIHKSFITGIENQLNHRIKIIRCDNKTEFKNSEMNQFCQMKRIKREFSVARTPQQNVVAKRNNKTLIEAARTMLADLLLPTIFWAEAVNTACYVQNKVLVIKPQNKIPYELLIGRSPNIDFMKPFGCPVTILNTLDHLGRGPEWIFDINSQTKFMNYEPVTARNQTNDDACIEINVNVRKTEQEKASDHEFILLPFMHSISPLSSNTQSTDDKDDDEVPCKGDEGVSKGSEIDNQERTNSGVQDVTIVGRNINTANTKLILVV</sequence>
<feature type="region of interest" description="Disordered" evidence="1">
    <location>
        <begin position="403"/>
        <end position="438"/>
    </location>
</feature>
<dbReference type="EMBL" id="BKCJ010276659">
    <property type="protein sequence ID" value="GEZ41936.1"/>
    <property type="molecule type" value="Genomic_DNA"/>
</dbReference>
<dbReference type="PANTHER" id="PTHR42648:SF32">
    <property type="entry name" value="RIBONUCLEASE H-LIKE DOMAIN, GAG-PRE-INTEGRASE DOMAIN PROTEIN-RELATED"/>
    <property type="match status" value="1"/>
</dbReference>
<dbReference type="AlphaFoldDB" id="A0A699ICW6"/>
<comment type="caution">
    <text evidence="3">The sequence shown here is derived from an EMBL/GenBank/DDBJ whole genome shotgun (WGS) entry which is preliminary data.</text>
</comment>
<proteinExistence type="predicted"/>
<name>A0A699ICW6_TANCI</name>
<dbReference type="SUPFAM" id="SSF53098">
    <property type="entry name" value="Ribonuclease H-like"/>
    <property type="match status" value="1"/>
</dbReference>
<dbReference type="InterPro" id="IPR039537">
    <property type="entry name" value="Retrotran_Ty1/copia-like"/>
</dbReference>